<sequence>MTPALLDEMLEGRLSAIAQALARIAGPGPEPGDAEAGARPLDVDASPLDVDAFLRDIGASLRDVRDLVGRNPGLDAAADDLYRSVLSFAGAGRDGVGARQRRLLSQAHARFRDRLSASRRAH</sequence>
<evidence type="ECO:0000313" key="2">
    <source>
        <dbReference type="Proteomes" id="UP001055167"/>
    </source>
</evidence>
<dbReference type="RefSeq" id="WP_128563293.1">
    <property type="nucleotide sequence ID" value="NZ_BPQH01000016.1"/>
</dbReference>
<dbReference type="EMBL" id="BPQH01000016">
    <property type="protein sequence ID" value="GJD51985.1"/>
    <property type="molecule type" value="Genomic_DNA"/>
</dbReference>
<keyword evidence="2" id="KW-1185">Reference proteome</keyword>
<name>A0ABQ4R4W6_9HYPH</name>
<proteinExistence type="predicted"/>
<dbReference type="Proteomes" id="UP001055167">
    <property type="component" value="Unassembled WGS sequence"/>
</dbReference>
<protein>
    <recommendedName>
        <fullName evidence="3">GGDEF domain-containing protein</fullName>
    </recommendedName>
</protein>
<evidence type="ECO:0000313" key="1">
    <source>
        <dbReference type="EMBL" id="GJD51985.1"/>
    </source>
</evidence>
<gene>
    <name evidence="1" type="ORF">OPKNFCMD_4745</name>
</gene>
<comment type="caution">
    <text evidence="1">The sequence shown here is derived from an EMBL/GenBank/DDBJ whole genome shotgun (WGS) entry which is preliminary data.</text>
</comment>
<reference evidence="1" key="1">
    <citation type="journal article" date="2021" name="Front. Microbiol.">
        <title>Comprehensive Comparative Genomics and Phenotyping of Methylobacterium Species.</title>
        <authorList>
            <person name="Alessa O."/>
            <person name="Ogura Y."/>
            <person name="Fujitani Y."/>
            <person name="Takami H."/>
            <person name="Hayashi T."/>
            <person name="Sahin N."/>
            <person name="Tani A."/>
        </authorList>
    </citation>
    <scope>NUCLEOTIDE SEQUENCE</scope>
    <source>
        <strain evidence="1">KCTC 52305</strain>
    </source>
</reference>
<organism evidence="1 2">
    <name type="scientific">Methylobacterium crusticola</name>
    <dbReference type="NCBI Taxonomy" id="1697972"/>
    <lineage>
        <taxon>Bacteria</taxon>
        <taxon>Pseudomonadati</taxon>
        <taxon>Pseudomonadota</taxon>
        <taxon>Alphaproteobacteria</taxon>
        <taxon>Hyphomicrobiales</taxon>
        <taxon>Methylobacteriaceae</taxon>
        <taxon>Methylobacterium</taxon>
    </lineage>
</organism>
<evidence type="ECO:0008006" key="3">
    <source>
        <dbReference type="Google" id="ProtNLM"/>
    </source>
</evidence>
<reference evidence="1" key="2">
    <citation type="submission" date="2021-08" db="EMBL/GenBank/DDBJ databases">
        <authorList>
            <person name="Tani A."/>
            <person name="Ola A."/>
            <person name="Ogura Y."/>
            <person name="Katsura K."/>
            <person name="Hayashi T."/>
        </authorList>
    </citation>
    <scope>NUCLEOTIDE SEQUENCE</scope>
    <source>
        <strain evidence="1">KCTC 52305</strain>
    </source>
</reference>
<accession>A0ABQ4R4W6</accession>